<keyword evidence="2" id="KW-0547">Nucleotide-binding</keyword>
<dbReference type="InterPro" id="IPR027094">
    <property type="entry name" value="Mitofusin_fam"/>
</dbReference>
<name>A0A377J541_9HELI</name>
<evidence type="ECO:0000256" key="2">
    <source>
        <dbReference type="ARBA" id="ARBA00022741"/>
    </source>
</evidence>
<protein>
    <submittedName>
        <fullName evidence="8">GTPase</fullName>
    </submittedName>
</protein>
<evidence type="ECO:0000313" key="9">
    <source>
        <dbReference type="Proteomes" id="UP000254841"/>
    </source>
</evidence>
<dbReference type="PANTHER" id="PTHR10465:SF0">
    <property type="entry name" value="SARCALUMENIN"/>
    <property type="match status" value="1"/>
</dbReference>
<evidence type="ECO:0000256" key="3">
    <source>
        <dbReference type="ARBA" id="ARBA00022801"/>
    </source>
</evidence>
<accession>A0A377J541</accession>
<evidence type="ECO:0000259" key="7">
    <source>
        <dbReference type="Pfam" id="PF00350"/>
    </source>
</evidence>
<evidence type="ECO:0000313" key="8">
    <source>
        <dbReference type="EMBL" id="STO97439.1"/>
    </source>
</evidence>
<dbReference type="Proteomes" id="UP000254841">
    <property type="component" value="Unassembled WGS sequence"/>
</dbReference>
<proteinExistence type="predicted"/>
<evidence type="ECO:0000256" key="6">
    <source>
        <dbReference type="SAM" id="Coils"/>
    </source>
</evidence>
<dbReference type="GO" id="GO:0003924">
    <property type="term" value="F:GTPase activity"/>
    <property type="evidence" value="ECO:0007669"/>
    <property type="project" value="InterPro"/>
</dbReference>
<dbReference type="GO" id="GO:0016020">
    <property type="term" value="C:membrane"/>
    <property type="evidence" value="ECO:0007669"/>
    <property type="project" value="UniProtKB-SubCell"/>
</dbReference>
<organism evidence="8 9">
    <name type="scientific">Helicobacter canis</name>
    <dbReference type="NCBI Taxonomy" id="29419"/>
    <lineage>
        <taxon>Bacteria</taxon>
        <taxon>Pseudomonadati</taxon>
        <taxon>Campylobacterota</taxon>
        <taxon>Epsilonproteobacteria</taxon>
        <taxon>Campylobacterales</taxon>
        <taxon>Helicobacteraceae</taxon>
        <taxon>Helicobacter</taxon>
    </lineage>
</organism>
<dbReference type="InterPro" id="IPR045063">
    <property type="entry name" value="Dynamin_N"/>
</dbReference>
<keyword evidence="6" id="KW-0175">Coiled coil</keyword>
<dbReference type="GO" id="GO:0005525">
    <property type="term" value="F:GTP binding"/>
    <property type="evidence" value="ECO:0007669"/>
    <property type="project" value="UniProtKB-KW"/>
</dbReference>
<dbReference type="Gene3D" id="3.40.50.300">
    <property type="entry name" value="P-loop containing nucleotide triphosphate hydrolases"/>
    <property type="match status" value="1"/>
</dbReference>
<dbReference type="InterPro" id="IPR027417">
    <property type="entry name" value="P-loop_NTPase"/>
</dbReference>
<comment type="subcellular location">
    <subcellularLocation>
        <location evidence="1">Membrane</location>
    </subcellularLocation>
</comment>
<dbReference type="EMBL" id="UGHV01000001">
    <property type="protein sequence ID" value="STO97439.1"/>
    <property type="molecule type" value="Genomic_DNA"/>
</dbReference>
<dbReference type="OrthoDB" id="1100581at2"/>
<dbReference type="Pfam" id="PF00350">
    <property type="entry name" value="Dynamin_N"/>
    <property type="match status" value="1"/>
</dbReference>
<gene>
    <name evidence="8" type="ORF">NCTC12410_01270</name>
</gene>
<keyword evidence="3" id="KW-0378">Hydrolase</keyword>
<evidence type="ECO:0000256" key="5">
    <source>
        <dbReference type="ARBA" id="ARBA00023136"/>
    </source>
</evidence>
<evidence type="ECO:0000256" key="1">
    <source>
        <dbReference type="ARBA" id="ARBA00004370"/>
    </source>
</evidence>
<sequence length="565" mass="62553">MLPVQAKYVEFLQSLKDELQKLSALDIESFGIDNAIANITSTELLIPVIGGFSAGKSSLLNSFLQEEILSVAVTPETALATELHYSTQEYVEAITPSGQSVRFEKSQMEQLKNKASEFSYAKLYLNKQCLKDIEPLVLVDMPGFESPLASHNKAIFEYIRRGVYFVILQSVEHGNITASVRREIDNLLTFERKFSFFLSKSNLKPQSELDEIRSFIQEQLSDYFDYEGQVECIGKDGGTSLAKIISTLNPNAIVEDLYLTGLKDRFSQIKQTINTHITALSQDKEQNAKDIQDLKNGLQKLEQERDSLIAQVQERYGDTNINKIINGVNNALNRGLNEIAQSYMSGGDSALDSTINSIVKTTLSQEVKTSMEHIGEDVIHAFGKQLEDSLSIMQRLSLGDTICNVIDVKKIGSTATTLFTNATESMAKYGGIVGAIGKIGVFIAPIINPLLTAIVSLLPTLVQLLFGDTEQKKLESVKNALLTQVFPQILAELRAKLPPELQEQTTKLIESISQEFEEQIAQKLQAIESAQGELEGKKQEIEQMIATYKEALDSITALANTALYA</sequence>
<feature type="coiled-coil region" evidence="6">
    <location>
        <begin position="284"/>
        <end position="311"/>
    </location>
</feature>
<dbReference type="SUPFAM" id="SSF52540">
    <property type="entry name" value="P-loop containing nucleoside triphosphate hydrolases"/>
    <property type="match status" value="1"/>
</dbReference>
<dbReference type="PANTHER" id="PTHR10465">
    <property type="entry name" value="TRANSMEMBRANE GTPASE FZO1"/>
    <property type="match status" value="1"/>
</dbReference>
<feature type="domain" description="Dynamin N-terminal" evidence="7">
    <location>
        <begin position="46"/>
        <end position="187"/>
    </location>
</feature>
<evidence type="ECO:0000256" key="4">
    <source>
        <dbReference type="ARBA" id="ARBA00023134"/>
    </source>
</evidence>
<keyword evidence="5" id="KW-0472">Membrane</keyword>
<dbReference type="AlphaFoldDB" id="A0A377J541"/>
<reference evidence="8 9" key="1">
    <citation type="submission" date="2018-06" db="EMBL/GenBank/DDBJ databases">
        <authorList>
            <consortium name="Pathogen Informatics"/>
            <person name="Doyle S."/>
        </authorList>
    </citation>
    <scope>NUCLEOTIDE SEQUENCE [LARGE SCALE GENOMIC DNA]</scope>
    <source>
        <strain evidence="8 9">NCTC12410</strain>
    </source>
</reference>
<dbReference type="RefSeq" id="WP_115011673.1">
    <property type="nucleotide sequence ID" value="NZ_UGHV01000001.1"/>
</dbReference>
<keyword evidence="4" id="KW-0342">GTP-binding</keyword>
<feature type="coiled-coil region" evidence="6">
    <location>
        <begin position="513"/>
        <end position="558"/>
    </location>
</feature>